<proteinExistence type="predicted"/>
<protein>
    <submittedName>
        <fullName evidence="1">Uncharacterized protein</fullName>
    </submittedName>
</protein>
<dbReference type="Proteomes" id="UP000256562">
    <property type="component" value="Unassembled WGS sequence"/>
</dbReference>
<name>A0A3E0IKI8_9STAP</name>
<evidence type="ECO:0000313" key="2">
    <source>
        <dbReference type="Proteomes" id="UP000256562"/>
    </source>
</evidence>
<dbReference type="AlphaFoldDB" id="A0A3E0IKI8"/>
<gene>
    <name evidence="1" type="ORF">DOS83_14155</name>
</gene>
<reference evidence="1 2" key="1">
    <citation type="journal article" date="2018" name="Vet. Microbiol.">
        <title>Characterisation of Staphylococcus felis isolated from cats using whole genome sequencing.</title>
        <authorList>
            <person name="Worthing K."/>
            <person name="Pang S."/>
            <person name="Trott D.J."/>
            <person name="Abraham S."/>
            <person name="Coombs G.W."/>
            <person name="Jordan D."/>
            <person name="McIntyre L."/>
            <person name="Davies M.R."/>
            <person name="Norris J."/>
        </authorList>
    </citation>
    <scope>NUCLEOTIDE SEQUENCE [LARGE SCALE GENOMIC DNA]</scope>
    <source>
        <strain evidence="1 2">F9</strain>
    </source>
</reference>
<sequence length="117" mass="13477">MDSLGQFFTDIENDGNNHFNVDYALLNEVKHDNGKTYYEVEIFRTEEVPFDEEVTEDNIGALESKWIEVDQSGDNYIESIFFENEEDAKDYITLVLKGFSTFEKAAKESGVLRDSLV</sequence>
<dbReference type="OrthoDB" id="2412692at2"/>
<dbReference type="EMBL" id="QKXQ01000739">
    <property type="protein sequence ID" value="REH88543.1"/>
    <property type="molecule type" value="Genomic_DNA"/>
</dbReference>
<accession>A0A3E0IKI8</accession>
<organism evidence="1 2">
    <name type="scientific">Staphylococcus felis</name>
    <dbReference type="NCBI Taxonomy" id="46127"/>
    <lineage>
        <taxon>Bacteria</taxon>
        <taxon>Bacillati</taxon>
        <taxon>Bacillota</taxon>
        <taxon>Bacilli</taxon>
        <taxon>Bacillales</taxon>
        <taxon>Staphylococcaceae</taxon>
        <taxon>Staphylococcus</taxon>
    </lineage>
</organism>
<comment type="caution">
    <text evidence="1">The sequence shown here is derived from an EMBL/GenBank/DDBJ whole genome shotgun (WGS) entry which is preliminary data.</text>
</comment>
<evidence type="ECO:0000313" key="1">
    <source>
        <dbReference type="EMBL" id="REH88543.1"/>
    </source>
</evidence>